<dbReference type="InterPro" id="IPR009061">
    <property type="entry name" value="DNA-bd_dom_put_sf"/>
</dbReference>
<dbReference type="PANTHER" id="PTHR30204">
    <property type="entry name" value="REDOX-CYCLING DRUG-SENSING TRANSCRIPTIONAL ACTIVATOR SOXR"/>
    <property type="match status" value="1"/>
</dbReference>
<dbReference type="SMART" id="SM00422">
    <property type="entry name" value="HTH_MERR"/>
    <property type="match status" value="1"/>
</dbReference>
<comment type="caution">
    <text evidence="4">The sequence shown here is derived from an EMBL/GenBank/DDBJ whole genome shotgun (WGS) entry which is preliminary data.</text>
</comment>
<feature type="domain" description="HTH merR-type" evidence="2">
    <location>
        <begin position="8"/>
        <end position="76"/>
    </location>
</feature>
<proteinExistence type="predicted"/>
<evidence type="ECO:0000313" key="3">
    <source>
        <dbReference type="EMBL" id="TNC43617.1"/>
    </source>
</evidence>
<dbReference type="GO" id="GO:0003700">
    <property type="term" value="F:DNA-binding transcription factor activity"/>
    <property type="evidence" value="ECO:0007669"/>
    <property type="project" value="InterPro"/>
</dbReference>
<reference evidence="4 5" key="1">
    <citation type="submission" date="2019-05" db="EMBL/GenBank/DDBJ databases">
        <title>Mumia sp. nov., isolated from the intestinal contents of plateau pika (Ochotona curzoniae) in the Qinghai-Tibet plateau of China.</title>
        <authorList>
            <person name="Tian Z."/>
        </authorList>
    </citation>
    <scope>NUCLEOTIDE SEQUENCE [LARGE SCALE GENOMIC DNA]</scope>
    <source>
        <strain evidence="5">527</strain>
        <strain evidence="4">Z527</strain>
    </source>
</reference>
<dbReference type="PROSITE" id="PS50937">
    <property type="entry name" value="HTH_MERR_2"/>
    <property type="match status" value="1"/>
</dbReference>
<dbReference type="EMBL" id="VDFR01000080">
    <property type="protein sequence ID" value="TNC43617.1"/>
    <property type="molecule type" value="Genomic_DNA"/>
</dbReference>
<dbReference type="AlphaFoldDB" id="A0A5C4MNZ9"/>
<dbReference type="RefSeq" id="WP_139086664.1">
    <property type="nucleotide sequence ID" value="NZ_VDFR01000053.1"/>
</dbReference>
<dbReference type="InterPro" id="IPR000551">
    <property type="entry name" value="MerR-type_HTH_dom"/>
</dbReference>
<evidence type="ECO:0000313" key="5">
    <source>
        <dbReference type="Proteomes" id="UP000306740"/>
    </source>
</evidence>
<gene>
    <name evidence="4" type="ORF">FHE65_12080</name>
    <name evidence="3" type="ORF">FHE65_18355</name>
</gene>
<protein>
    <submittedName>
        <fullName evidence="4">MerR family transcriptional regulator</fullName>
    </submittedName>
</protein>
<dbReference type="InterPro" id="IPR047057">
    <property type="entry name" value="MerR_fam"/>
</dbReference>
<dbReference type="EMBL" id="VDFR01000053">
    <property type="protein sequence ID" value="TNC46669.1"/>
    <property type="molecule type" value="Genomic_DNA"/>
</dbReference>
<dbReference type="Gene3D" id="1.10.1660.10">
    <property type="match status" value="1"/>
</dbReference>
<dbReference type="PANTHER" id="PTHR30204:SF93">
    <property type="entry name" value="HTH MERR-TYPE DOMAIN-CONTAINING PROTEIN"/>
    <property type="match status" value="1"/>
</dbReference>
<keyword evidence="1" id="KW-0238">DNA-binding</keyword>
<sequence length="238" mass="26450">MPQSTSDRMTVEQLAERVGMTVRTIRFYAGRGLIPPPLREGRNGFYGPDHLARLELVRELQAHGFTLSAIEGYLERLPSSASPADVALQRTLLAPWLSDLPETVARDVLEVRAGRALSDDDVELLVALRVVEPTPDEDVFRVSPAHLSVGVAMIDLGLPLDAAVEAERLFESHAREIARELTDIFRQKVLPHYRASGESAEAITAMVERFKPLTVQALVTAYESAVNETKRETVRRRT</sequence>
<name>A0A5C4MNZ9_9ACTN</name>
<evidence type="ECO:0000313" key="4">
    <source>
        <dbReference type="EMBL" id="TNC46669.1"/>
    </source>
</evidence>
<dbReference type="Proteomes" id="UP000306740">
    <property type="component" value="Unassembled WGS sequence"/>
</dbReference>
<dbReference type="Pfam" id="PF13411">
    <property type="entry name" value="MerR_1"/>
    <property type="match status" value="1"/>
</dbReference>
<dbReference type="SUPFAM" id="SSF46955">
    <property type="entry name" value="Putative DNA-binding domain"/>
    <property type="match status" value="1"/>
</dbReference>
<organism evidence="4 5">
    <name type="scientific">Mumia zhuanghuii</name>
    <dbReference type="NCBI Taxonomy" id="2585211"/>
    <lineage>
        <taxon>Bacteria</taxon>
        <taxon>Bacillati</taxon>
        <taxon>Actinomycetota</taxon>
        <taxon>Actinomycetes</taxon>
        <taxon>Propionibacteriales</taxon>
        <taxon>Nocardioidaceae</taxon>
        <taxon>Mumia</taxon>
    </lineage>
</organism>
<dbReference type="PRINTS" id="PR00040">
    <property type="entry name" value="HTHMERR"/>
</dbReference>
<dbReference type="GO" id="GO:0003677">
    <property type="term" value="F:DNA binding"/>
    <property type="evidence" value="ECO:0007669"/>
    <property type="project" value="UniProtKB-KW"/>
</dbReference>
<evidence type="ECO:0000256" key="1">
    <source>
        <dbReference type="ARBA" id="ARBA00023125"/>
    </source>
</evidence>
<evidence type="ECO:0000259" key="2">
    <source>
        <dbReference type="PROSITE" id="PS50937"/>
    </source>
</evidence>
<accession>A0A5C4MNZ9</accession>
<dbReference type="OrthoDB" id="6716891at2"/>